<evidence type="ECO:0000259" key="2">
    <source>
        <dbReference type="Pfam" id="PF13349"/>
    </source>
</evidence>
<evidence type="ECO:0000313" key="4">
    <source>
        <dbReference type="Proteomes" id="UP000435304"/>
    </source>
</evidence>
<dbReference type="AlphaFoldDB" id="A0A6A9UUF7"/>
<feature type="region of interest" description="Disordered" evidence="1">
    <location>
        <begin position="1"/>
        <end position="86"/>
    </location>
</feature>
<evidence type="ECO:0000313" key="3">
    <source>
        <dbReference type="EMBL" id="MVA75282.1"/>
    </source>
</evidence>
<dbReference type="InterPro" id="IPR025164">
    <property type="entry name" value="Toastrack_DUF4097"/>
</dbReference>
<comment type="caution">
    <text evidence="3">The sequence shown here is derived from an EMBL/GenBank/DDBJ whole genome shotgun (WGS) entry which is preliminary data.</text>
</comment>
<feature type="compositionally biased region" description="Basic residues" evidence="1">
    <location>
        <begin position="1"/>
        <end position="21"/>
    </location>
</feature>
<proteinExistence type="predicted"/>
<name>A0A6A9UUF7_9ACTN</name>
<dbReference type="PANTHER" id="PTHR34094">
    <property type="match status" value="1"/>
</dbReference>
<dbReference type="PANTHER" id="PTHR34094:SF1">
    <property type="entry name" value="PROTEIN FAM185A"/>
    <property type="match status" value="1"/>
</dbReference>
<gene>
    <name evidence="3" type="ORF">GC722_04450</name>
</gene>
<sequence>MGRPGPRRAPGRGRGPARGRARPAPALGRTDGRRRLRVRSAGPAGPAGPALPARLPLRSPARPRPARPGRPPWPGVRRQRAGVGPVSTGELVTREVAAADVDVLEVSLPAGRIRLRPAADGGIRGTLTASAEAQELITVEVRGRVLVVGTDPARCSAVARGGWQRLLETVELVLEVPEGTDLDCRTGAGEVDCTVPLGRVTLSSGSGRARLLQVRDTDARSGAGTLTIDRVTRSARLTTGAGRIELGTVTGPVQATTGAGSIEVGRLEGPLQASSAAGQVSVAQTTESVRARTAAGSISVGVADGVPALLDLRTGLGRVRVDLEPAGPPAEDEHHLQVHARSAMGDIHLFRA</sequence>
<dbReference type="Proteomes" id="UP000435304">
    <property type="component" value="Unassembled WGS sequence"/>
</dbReference>
<dbReference type="Pfam" id="PF13349">
    <property type="entry name" value="DUF4097"/>
    <property type="match status" value="1"/>
</dbReference>
<dbReference type="Gene3D" id="2.160.20.120">
    <property type="match status" value="1"/>
</dbReference>
<organism evidence="3 4">
    <name type="scientific">Auraticoccus cholistanensis</name>
    <dbReference type="NCBI Taxonomy" id="2656650"/>
    <lineage>
        <taxon>Bacteria</taxon>
        <taxon>Bacillati</taxon>
        <taxon>Actinomycetota</taxon>
        <taxon>Actinomycetes</taxon>
        <taxon>Propionibacteriales</taxon>
        <taxon>Propionibacteriaceae</taxon>
        <taxon>Auraticoccus</taxon>
    </lineage>
</organism>
<feature type="compositionally biased region" description="Low complexity" evidence="1">
    <location>
        <begin position="39"/>
        <end position="60"/>
    </location>
</feature>
<feature type="domain" description="DUF4097" evidence="2">
    <location>
        <begin position="113"/>
        <end position="302"/>
    </location>
</feature>
<keyword evidence="4" id="KW-1185">Reference proteome</keyword>
<accession>A0A6A9UUF7</accession>
<dbReference type="EMBL" id="WPCU01000004">
    <property type="protein sequence ID" value="MVA75282.1"/>
    <property type="molecule type" value="Genomic_DNA"/>
</dbReference>
<feature type="compositionally biased region" description="Pro residues" evidence="1">
    <location>
        <begin position="62"/>
        <end position="74"/>
    </location>
</feature>
<protein>
    <submittedName>
        <fullName evidence="3">DUF4097 family beta strand repeat protein</fullName>
    </submittedName>
</protein>
<reference evidence="3 4" key="1">
    <citation type="submission" date="2019-12" db="EMBL/GenBank/DDBJ databases">
        <title>Auraticoccus cholistani sp. nov., an actinomycete isolated from soil of Cholistan desert.</title>
        <authorList>
            <person name="Cheema M.T."/>
        </authorList>
    </citation>
    <scope>NUCLEOTIDE SEQUENCE [LARGE SCALE GENOMIC DNA]</scope>
    <source>
        <strain evidence="3 4">F435</strain>
    </source>
</reference>
<evidence type="ECO:0000256" key="1">
    <source>
        <dbReference type="SAM" id="MobiDB-lite"/>
    </source>
</evidence>